<keyword evidence="3" id="KW-1185">Reference proteome</keyword>
<protein>
    <submittedName>
        <fullName evidence="2">Acetyltransferase (GNAT) domain-containing protein</fullName>
    </submittedName>
</protein>
<name>A0A1H0JCB2_9SPHI</name>
<evidence type="ECO:0000313" key="2">
    <source>
        <dbReference type="EMBL" id="SDO40981.1"/>
    </source>
</evidence>
<proteinExistence type="predicted"/>
<evidence type="ECO:0000313" key="3">
    <source>
        <dbReference type="Proteomes" id="UP000183200"/>
    </source>
</evidence>
<dbReference type="Gene3D" id="3.40.630.30">
    <property type="match status" value="1"/>
</dbReference>
<evidence type="ECO:0000259" key="1">
    <source>
        <dbReference type="Pfam" id="PF13480"/>
    </source>
</evidence>
<dbReference type="GO" id="GO:0016740">
    <property type="term" value="F:transferase activity"/>
    <property type="evidence" value="ECO:0007669"/>
    <property type="project" value="UniProtKB-KW"/>
</dbReference>
<dbReference type="InterPro" id="IPR038740">
    <property type="entry name" value="BioF2-like_GNAT_dom"/>
</dbReference>
<reference evidence="3" key="1">
    <citation type="submission" date="2016-10" db="EMBL/GenBank/DDBJ databases">
        <authorList>
            <person name="Varghese N."/>
            <person name="Submissions S."/>
        </authorList>
    </citation>
    <scope>NUCLEOTIDE SEQUENCE [LARGE SCALE GENOMIC DNA]</scope>
    <source>
        <strain evidence="3">DSM 19110</strain>
    </source>
</reference>
<dbReference type="AlphaFoldDB" id="A0A1H0JCB2"/>
<feature type="domain" description="BioF2-like acetyltransferase" evidence="1">
    <location>
        <begin position="154"/>
        <end position="285"/>
    </location>
</feature>
<dbReference type="SUPFAM" id="SSF55729">
    <property type="entry name" value="Acyl-CoA N-acyltransferases (Nat)"/>
    <property type="match status" value="1"/>
</dbReference>
<sequence length="342" mass="39881">MTYQLITIRQRLEWTAYVQRSIHHDFHHTWSYHSLGEDTDPFLFVFEEQDIFIALPLLKRAIEGTDWSDLTSVYGYTGPISNRDFETLDEALIDQFRLSFLDFMKHGKHVCVFSRLQPFLDQPRLLEKIGGLRDNGQTVYIDLRIPIEMQRLKYEKRLARKIRQLRNKDFQIREADSLADIKAFTAMYLDNMERNGASSRYLYDEAYFKRLLNTTEPDCRLIMVYDGTTPICGNIIMYTKHVIRNHLSATAAAYTQLSPSKLIIDEISIIARQLGISYYHLGGGLNGKPDSLFQFKSAFSDLILDDKTWCFIADQERYQQLVDARMAAAESTFFPQYRALIS</sequence>
<dbReference type="Proteomes" id="UP000183200">
    <property type="component" value="Unassembled WGS sequence"/>
</dbReference>
<dbReference type="EMBL" id="FNGY01000014">
    <property type="protein sequence ID" value="SDO40981.1"/>
    <property type="molecule type" value="Genomic_DNA"/>
</dbReference>
<gene>
    <name evidence="2" type="ORF">SAMN05421820_114139</name>
</gene>
<keyword evidence="2" id="KW-0808">Transferase</keyword>
<dbReference type="OrthoDB" id="9785911at2"/>
<organism evidence="2 3">
    <name type="scientific">Pedobacter steynii</name>
    <dbReference type="NCBI Taxonomy" id="430522"/>
    <lineage>
        <taxon>Bacteria</taxon>
        <taxon>Pseudomonadati</taxon>
        <taxon>Bacteroidota</taxon>
        <taxon>Sphingobacteriia</taxon>
        <taxon>Sphingobacteriales</taxon>
        <taxon>Sphingobacteriaceae</taxon>
        <taxon>Pedobacter</taxon>
    </lineage>
</organism>
<dbReference type="InterPro" id="IPR050644">
    <property type="entry name" value="PG_Glycine_Bridge_Synth"/>
</dbReference>
<dbReference type="InterPro" id="IPR016181">
    <property type="entry name" value="Acyl_CoA_acyltransferase"/>
</dbReference>
<dbReference type="PANTHER" id="PTHR36174">
    <property type="entry name" value="LIPID II:GLYCINE GLYCYLTRANSFERASE"/>
    <property type="match status" value="1"/>
</dbReference>
<dbReference type="PANTHER" id="PTHR36174:SF1">
    <property type="entry name" value="LIPID II:GLYCINE GLYCYLTRANSFERASE"/>
    <property type="match status" value="1"/>
</dbReference>
<dbReference type="RefSeq" id="WP_074612557.1">
    <property type="nucleotide sequence ID" value="NZ_FNGY01000014.1"/>
</dbReference>
<accession>A0A1H0JCB2</accession>
<dbReference type="Pfam" id="PF13480">
    <property type="entry name" value="Acetyltransf_6"/>
    <property type="match status" value="1"/>
</dbReference>